<keyword evidence="1" id="KW-0614">Plasmid</keyword>
<geneLocation type="plasmid" evidence="1">
    <name>plasmid2</name>
</geneLocation>
<gene>
    <name evidence="1" type="ORF">NIES2135_68050</name>
</gene>
<accession>A0A1Z4JTG5</accession>
<reference evidence="1 2" key="1">
    <citation type="submission" date="2017-06" db="EMBL/GenBank/DDBJ databases">
        <title>Genome sequencing of cyanobaciteial culture collection at National Institute for Environmental Studies (NIES).</title>
        <authorList>
            <person name="Hirose Y."/>
            <person name="Shimura Y."/>
            <person name="Fujisawa T."/>
            <person name="Nakamura Y."/>
            <person name="Kawachi M."/>
        </authorList>
    </citation>
    <scope>NUCLEOTIDE SEQUENCE [LARGE SCALE GENOMIC DNA]</scope>
    <source>
        <strain evidence="1 2">NIES-2135</strain>
        <plasmid evidence="2">Plasmid Plasmid2 dna</plasmid>
    </source>
</reference>
<keyword evidence="2" id="KW-1185">Reference proteome</keyword>
<dbReference type="Proteomes" id="UP000217895">
    <property type="component" value="Plasmid Plasmid2 dna"/>
</dbReference>
<proteinExistence type="predicted"/>
<protein>
    <submittedName>
        <fullName evidence="1">Uncharacterized protein</fullName>
    </submittedName>
</protein>
<dbReference type="AlphaFoldDB" id="A0A1Z4JTG5"/>
<dbReference type="EMBL" id="AP018205">
    <property type="protein sequence ID" value="BAY59928.1"/>
    <property type="molecule type" value="Genomic_DNA"/>
</dbReference>
<evidence type="ECO:0000313" key="2">
    <source>
        <dbReference type="Proteomes" id="UP000217895"/>
    </source>
</evidence>
<sequence length="73" mass="8415">MFEAPNKFRLRQSNFSELNLSEAQLLAVILINRPFQKNTSVTAPGFDRDLTRIVAERNHAGLQQFLSEMNNQH</sequence>
<organism evidence="1 2">
    <name type="scientific">Leptolyngbya boryana NIES-2135</name>
    <dbReference type="NCBI Taxonomy" id="1973484"/>
    <lineage>
        <taxon>Bacteria</taxon>
        <taxon>Bacillati</taxon>
        <taxon>Cyanobacteriota</taxon>
        <taxon>Cyanophyceae</taxon>
        <taxon>Leptolyngbyales</taxon>
        <taxon>Leptolyngbyaceae</taxon>
        <taxon>Leptolyngbya group</taxon>
        <taxon>Leptolyngbya</taxon>
    </lineage>
</organism>
<name>A0A1Z4JTG5_LEPBY</name>
<evidence type="ECO:0000313" key="1">
    <source>
        <dbReference type="EMBL" id="BAY59928.1"/>
    </source>
</evidence>